<sequence>MERLEGRELLNGCINSNVMASFICKKSRWYTSEAVAHFSARSTFRVKDDVLAPPPSLAILARVDPENWGQEVGVSYL</sequence>
<evidence type="ECO:0000313" key="2">
    <source>
        <dbReference type="Proteomes" id="UP000008022"/>
    </source>
</evidence>
<evidence type="ECO:0000313" key="1">
    <source>
        <dbReference type="EnsemblPlants" id="ORUFI06G11750.1"/>
    </source>
</evidence>
<accession>A0A0E0PWI1</accession>
<keyword evidence="2" id="KW-1185">Reference proteome</keyword>
<proteinExistence type="predicted"/>
<dbReference type="Proteomes" id="UP000008022">
    <property type="component" value="Unassembled WGS sequence"/>
</dbReference>
<dbReference type="AlphaFoldDB" id="A0A0E0PWI1"/>
<organism evidence="1 2">
    <name type="scientific">Oryza rufipogon</name>
    <name type="common">Brownbeard rice</name>
    <name type="synonym">Asian wild rice</name>
    <dbReference type="NCBI Taxonomy" id="4529"/>
    <lineage>
        <taxon>Eukaryota</taxon>
        <taxon>Viridiplantae</taxon>
        <taxon>Streptophyta</taxon>
        <taxon>Embryophyta</taxon>
        <taxon>Tracheophyta</taxon>
        <taxon>Spermatophyta</taxon>
        <taxon>Magnoliopsida</taxon>
        <taxon>Liliopsida</taxon>
        <taxon>Poales</taxon>
        <taxon>Poaceae</taxon>
        <taxon>BOP clade</taxon>
        <taxon>Oryzoideae</taxon>
        <taxon>Oryzeae</taxon>
        <taxon>Oryzinae</taxon>
        <taxon>Oryza</taxon>
    </lineage>
</organism>
<dbReference type="Gramene" id="ORUFI06G11750.1">
    <property type="protein sequence ID" value="ORUFI06G11750.1"/>
    <property type="gene ID" value="ORUFI06G11750"/>
</dbReference>
<dbReference type="HOGENOM" id="CLU_2642421_0_0_1"/>
<reference evidence="2" key="1">
    <citation type="submission" date="2013-06" db="EMBL/GenBank/DDBJ databases">
        <authorList>
            <person name="Zhao Q."/>
        </authorList>
    </citation>
    <scope>NUCLEOTIDE SEQUENCE</scope>
    <source>
        <strain evidence="2">cv. W1943</strain>
    </source>
</reference>
<protein>
    <submittedName>
        <fullName evidence="1">Uncharacterized protein</fullName>
    </submittedName>
</protein>
<name>A0A0E0PWI1_ORYRU</name>
<dbReference type="EnsemblPlants" id="ORUFI06G11750.1">
    <property type="protein sequence ID" value="ORUFI06G11750.1"/>
    <property type="gene ID" value="ORUFI06G11750"/>
</dbReference>
<reference evidence="1" key="2">
    <citation type="submission" date="2015-06" db="UniProtKB">
        <authorList>
            <consortium name="EnsemblPlants"/>
        </authorList>
    </citation>
    <scope>IDENTIFICATION</scope>
</reference>